<dbReference type="Proteomes" id="UP001209878">
    <property type="component" value="Unassembled WGS sequence"/>
</dbReference>
<organism evidence="2 3">
    <name type="scientific">Ridgeia piscesae</name>
    <name type="common">Tubeworm</name>
    <dbReference type="NCBI Taxonomy" id="27915"/>
    <lineage>
        <taxon>Eukaryota</taxon>
        <taxon>Metazoa</taxon>
        <taxon>Spiralia</taxon>
        <taxon>Lophotrochozoa</taxon>
        <taxon>Annelida</taxon>
        <taxon>Polychaeta</taxon>
        <taxon>Sedentaria</taxon>
        <taxon>Canalipalpata</taxon>
        <taxon>Sabellida</taxon>
        <taxon>Siboglinidae</taxon>
        <taxon>Ridgeia</taxon>
    </lineage>
</organism>
<keyword evidence="1" id="KW-1133">Transmembrane helix</keyword>
<sequence>MITTYANPSLALAIVAMELLNHLYMSGAVPTILICRSGTGTLPFSAIFNVLLFVVFFGHLPVEVSDIDSAGQAAGMVALVYGILLGQKSVTNLEELGHLLPEVMYVFLLVFTMIMAKLMGDQIGG</sequence>
<feature type="transmembrane region" description="Helical" evidence="1">
    <location>
        <begin position="42"/>
        <end position="60"/>
    </location>
</feature>
<feature type="transmembrane region" description="Helical" evidence="1">
    <location>
        <begin position="103"/>
        <end position="120"/>
    </location>
</feature>
<protein>
    <submittedName>
        <fullName evidence="2">Uncharacterized protein</fullName>
    </submittedName>
</protein>
<evidence type="ECO:0000256" key="1">
    <source>
        <dbReference type="SAM" id="Phobius"/>
    </source>
</evidence>
<dbReference type="EMBL" id="JAODUO010000203">
    <property type="protein sequence ID" value="KAK2186374.1"/>
    <property type="molecule type" value="Genomic_DNA"/>
</dbReference>
<comment type="caution">
    <text evidence="2">The sequence shown here is derived from an EMBL/GenBank/DDBJ whole genome shotgun (WGS) entry which is preliminary data.</text>
</comment>
<dbReference type="AlphaFoldDB" id="A0AAD9P1B7"/>
<evidence type="ECO:0000313" key="3">
    <source>
        <dbReference type="Proteomes" id="UP001209878"/>
    </source>
</evidence>
<reference evidence="2" key="1">
    <citation type="journal article" date="2023" name="Mol. Biol. Evol.">
        <title>Third-Generation Sequencing Reveals the Adaptive Role of the Epigenome in Three Deep-Sea Polychaetes.</title>
        <authorList>
            <person name="Perez M."/>
            <person name="Aroh O."/>
            <person name="Sun Y."/>
            <person name="Lan Y."/>
            <person name="Juniper S.K."/>
            <person name="Young C.R."/>
            <person name="Angers B."/>
            <person name="Qian P.Y."/>
        </authorList>
    </citation>
    <scope>NUCLEOTIDE SEQUENCE</scope>
    <source>
        <strain evidence="2">R07B-5</strain>
    </source>
</reference>
<gene>
    <name evidence="2" type="ORF">NP493_203g04054</name>
</gene>
<feature type="transmembrane region" description="Helical" evidence="1">
    <location>
        <begin position="12"/>
        <end position="35"/>
    </location>
</feature>
<keyword evidence="1" id="KW-0472">Membrane</keyword>
<keyword evidence="1" id="KW-0812">Transmembrane</keyword>
<name>A0AAD9P1B7_RIDPI</name>
<evidence type="ECO:0000313" key="2">
    <source>
        <dbReference type="EMBL" id="KAK2186374.1"/>
    </source>
</evidence>
<proteinExistence type="predicted"/>
<accession>A0AAD9P1B7</accession>
<keyword evidence="3" id="KW-1185">Reference proteome</keyword>